<sequence length="513" mass="55580">MLEGCVPWPAELAQRYRDAGYWAGRPLDRLIRDGAERHPDRIALIGTDGARWTYAELDAWIARAAAGLAPSIAPRERVLLQLPNIPEFVAVFFALLRIGALPVLALPAHREAEMVPLAELSEAVAYFIADDESFDYRALAKTVTSAVPGVRQVFVANADLPLADPVPLPEPDPSDVALFLLSGGTTGTPKLIPRTHDDYSYNGRASAEVSGFDESTVYLVALPASHNFALCSPGLLGAFAAGGTVVLAADPSPGTVFPLIERDQVTVTGVVPPIALLWMDAAEFADEDLSSLRLLQVGGAKLNAEPAARVRPTLGCALQQVFGMAEGLLNFTRLDDPEDLIVETQGRPLCPDDEVRVLANGELLTRGPYTLRGYYRAEEHNRRSFTEDGFYRSGDLVRQLPSGHLVVEGRLKDQINRGGEKIPAEELENHLLAHPAVHDAAVVGMADEVMGERTCAFLVVNGPVPKLREVKAFLRDRGVAEFKLPDRLEILDAFPLTKLGKVSKADLSRRLAG</sequence>
<proteinExistence type="inferred from homology"/>
<evidence type="ECO:0000256" key="1">
    <source>
        <dbReference type="ARBA" id="ARBA00006432"/>
    </source>
</evidence>
<dbReference type="CDD" id="cd05920">
    <property type="entry name" value="23DHB-AMP_lg"/>
    <property type="match status" value="1"/>
</dbReference>
<reference evidence="5" key="1">
    <citation type="submission" date="2020-01" db="EMBL/GenBank/DDBJ databases">
        <title>A Genome Mining Plus Mutasynthesis Strategy Identifies Amychelin Siderophores with Anti-Infection Activity Against Pseudomonas aeruginosa.</title>
        <authorList>
            <person name="Xie F."/>
            <person name="Dai S."/>
            <person name="Zhao Y."/>
            <person name="Huang P."/>
            <person name="Yu S."/>
            <person name="Wang Q."/>
            <person name="Ji Z."/>
            <person name="Alterovitz G."/>
            <person name="Ren B."/>
            <person name="Zhang Q."/>
            <person name="Ausubel F."/>
            <person name="Song F."/>
            <person name="Liu X."/>
            <person name="Dai H."/>
            <person name="Zhang L."/>
        </authorList>
    </citation>
    <scope>NUCLEOTIDE SEQUENCE</scope>
    <source>
        <strain evidence="5">AK 16 65</strain>
    </source>
</reference>
<organism evidence="5">
    <name type="scientific">Amycolatopsis benzoatilytica</name>
    <dbReference type="NCBI Taxonomy" id="346045"/>
    <lineage>
        <taxon>Bacteria</taxon>
        <taxon>Bacillati</taxon>
        <taxon>Actinomycetota</taxon>
        <taxon>Actinomycetes</taxon>
        <taxon>Pseudonocardiales</taxon>
        <taxon>Pseudonocardiaceae</taxon>
        <taxon>Amycolatopsis</taxon>
    </lineage>
</organism>
<name>A0A6G6D017_9PSEU</name>
<dbReference type="InterPro" id="IPR000873">
    <property type="entry name" value="AMP-dep_synth/lig_dom"/>
</dbReference>
<feature type="domain" description="AMP-binding enzyme C-terminal" evidence="4">
    <location>
        <begin position="426"/>
        <end position="501"/>
    </location>
</feature>
<dbReference type="GO" id="GO:0006631">
    <property type="term" value="P:fatty acid metabolic process"/>
    <property type="evidence" value="ECO:0007669"/>
    <property type="project" value="TreeGrafter"/>
</dbReference>
<dbReference type="AlphaFoldDB" id="A0A6G6D017"/>
<dbReference type="GO" id="GO:0031956">
    <property type="term" value="F:medium-chain fatty acid-CoA ligase activity"/>
    <property type="evidence" value="ECO:0007669"/>
    <property type="project" value="TreeGrafter"/>
</dbReference>
<evidence type="ECO:0000313" key="5">
    <source>
        <dbReference type="EMBL" id="QIE08758.1"/>
    </source>
</evidence>
<dbReference type="InterPro" id="IPR045851">
    <property type="entry name" value="AMP-bd_C_sf"/>
</dbReference>
<comment type="similarity">
    <text evidence="1">Belongs to the ATP-dependent AMP-binding enzyme family.</text>
</comment>
<keyword evidence="2 5" id="KW-0436">Ligase</keyword>
<dbReference type="Gene3D" id="3.30.300.30">
    <property type="match status" value="1"/>
</dbReference>
<accession>A0A6G6D017</accession>
<dbReference type="SUPFAM" id="SSF56801">
    <property type="entry name" value="Acetyl-CoA synthetase-like"/>
    <property type="match status" value="1"/>
</dbReference>
<dbReference type="Pfam" id="PF13193">
    <property type="entry name" value="AMP-binding_C"/>
    <property type="match status" value="1"/>
</dbReference>
<dbReference type="PANTHER" id="PTHR43201:SF5">
    <property type="entry name" value="MEDIUM-CHAIN ACYL-COA LIGASE ACSF2, MITOCHONDRIAL"/>
    <property type="match status" value="1"/>
</dbReference>
<evidence type="ECO:0000259" key="4">
    <source>
        <dbReference type="Pfam" id="PF13193"/>
    </source>
</evidence>
<dbReference type="InterPro" id="IPR025110">
    <property type="entry name" value="AMP-bd_C"/>
</dbReference>
<dbReference type="InterPro" id="IPR020845">
    <property type="entry name" value="AMP-binding_CS"/>
</dbReference>
<gene>
    <name evidence="5" type="primary">SidAB-9</name>
</gene>
<feature type="domain" description="AMP-dependent synthetase/ligase" evidence="3">
    <location>
        <begin position="33"/>
        <end position="375"/>
    </location>
</feature>
<dbReference type="EMBL" id="MT001875">
    <property type="protein sequence ID" value="QIE08758.1"/>
    <property type="molecule type" value="Genomic_DNA"/>
</dbReference>
<dbReference type="Gene3D" id="2.30.38.10">
    <property type="entry name" value="Luciferase, Domain 3"/>
    <property type="match status" value="1"/>
</dbReference>
<evidence type="ECO:0000259" key="3">
    <source>
        <dbReference type="Pfam" id="PF00501"/>
    </source>
</evidence>
<protein>
    <submittedName>
        <fullName evidence="5">Salicylate-AMP ligase</fullName>
    </submittedName>
</protein>
<dbReference type="Gene3D" id="3.40.50.980">
    <property type="match status" value="2"/>
</dbReference>
<dbReference type="PANTHER" id="PTHR43201">
    <property type="entry name" value="ACYL-COA SYNTHETASE"/>
    <property type="match status" value="1"/>
</dbReference>
<dbReference type="Pfam" id="PF00501">
    <property type="entry name" value="AMP-binding"/>
    <property type="match status" value="1"/>
</dbReference>
<dbReference type="PROSITE" id="PS00455">
    <property type="entry name" value="AMP_BINDING"/>
    <property type="match status" value="1"/>
</dbReference>
<evidence type="ECO:0000256" key="2">
    <source>
        <dbReference type="ARBA" id="ARBA00022598"/>
    </source>
</evidence>